<dbReference type="PANTHER" id="PTHR21485">
    <property type="entry name" value="HAD SUPERFAMILY MEMBERS CMAS AND KDSC"/>
    <property type="match status" value="1"/>
</dbReference>
<dbReference type="Gene3D" id="3.90.550.10">
    <property type="entry name" value="Spore Coat Polysaccharide Biosynthesis Protein SpsA, Chain A"/>
    <property type="match status" value="1"/>
</dbReference>
<dbReference type="Proteomes" id="UP000055136">
    <property type="component" value="Chromosome"/>
</dbReference>
<gene>
    <name evidence="1" type="ORF">Tel_05530</name>
</gene>
<dbReference type="GO" id="GO:0008781">
    <property type="term" value="F:N-acylneuraminate cytidylyltransferase activity"/>
    <property type="evidence" value="ECO:0007669"/>
    <property type="project" value="TreeGrafter"/>
</dbReference>
<dbReference type="KEGG" id="tee:Tel_05530"/>
<proteinExistence type="predicted"/>
<dbReference type="SUPFAM" id="SSF53448">
    <property type="entry name" value="Nucleotide-diphospho-sugar transferases"/>
    <property type="match status" value="1"/>
</dbReference>
<dbReference type="AlphaFoldDB" id="A0A0S2TBY0"/>
<dbReference type="Pfam" id="PF02348">
    <property type="entry name" value="CTP_transf_3"/>
    <property type="match status" value="1"/>
</dbReference>
<dbReference type="InterPro" id="IPR050793">
    <property type="entry name" value="CMP-NeuNAc_synthase"/>
</dbReference>
<dbReference type="InterPro" id="IPR029044">
    <property type="entry name" value="Nucleotide-diphossugar_trans"/>
</dbReference>
<reference evidence="1" key="1">
    <citation type="submission" date="2015-10" db="EMBL/GenBank/DDBJ databases">
        <title>Description of Candidatus Tenderia electrophaga gen. nov, sp. nov., an Uncultivated Electroautotroph from a Biocathode Enrichment.</title>
        <authorList>
            <person name="Eddie B.J."/>
            <person name="Malanoski A.P."/>
            <person name="Wang Z."/>
            <person name="Hall R.J."/>
            <person name="Oh S.D."/>
            <person name="Heiner C."/>
            <person name="Lin B."/>
            <person name="Strycharz-Glaven S.M."/>
        </authorList>
    </citation>
    <scope>NUCLEOTIDE SEQUENCE [LARGE SCALE GENOMIC DNA]</scope>
    <source>
        <strain evidence="1">NRL1</strain>
    </source>
</reference>
<sequence length="235" mass="26190">MIGGHKVLGVIPARGGSKGLPRKNILPLAGKPLLAWTIATAKASRYLDRVILSSDDEEIMAVARQYGCDVPFRRPDELASDRATTMDALHHAMEQVPGYDIAVVLQPTNPLRTAADIDHSLERLEHSGAASCVTVTEPDKSPYWTFTMDKDVLTPLLGEEYAQKRRQDLPRAWVLNGCVYAVRTPWFREHHRLIGKDTVGQPMPKERSLDIDTELDLQIAELMLRSSHSTRETGT</sequence>
<accession>A0A0S2TBY0</accession>
<keyword evidence="2" id="KW-1185">Reference proteome</keyword>
<keyword evidence="1" id="KW-0548">Nucleotidyltransferase</keyword>
<organism evidence="1 2">
    <name type="scientific">Candidatus Tenderia electrophaga</name>
    <dbReference type="NCBI Taxonomy" id="1748243"/>
    <lineage>
        <taxon>Bacteria</taxon>
        <taxon>Pseudomonadati</taxon>
        <taxon>Pseudomonadota</taxon>
        <taxon>Gammaproteobacteria</taxon>
        <taxon>Candidatus Tenderiales</taxon>
        <taxon>Candidatus Tenderiaceae</taxon>
        <taxon>Candidatus Tenderia</taxon>
    </lineage>
</organism>
<dbReference type="PANTHER" id="PTHR21485:SF6">
    <property type="entry name" value="N-ACYLNEURAMINATE CYTIDYLYLTRANSFERASE-RELATED"/>
    <property type="match status" value="1"/>
</dbReference>
<dbReference type="EMBL" id="CP013099">
    <property type="protein sequence ID" value="ALP52650.1"/>
    <property type="molecule type" value="Genomic_DNA"/>
</dbReference>
<dbReference type="STRING" id="1748243.Tel_05530"/>
<evidence type="ECO:0000313" key="1">
    <source>
        <dbReference type="EMBL" id="ALP52650.1"/>
    </source>
</evidence>
<protein>
    <submittedName>
        <fullName evidence="1">Acylneuraminate cytidylyltransferase</fullName>
    </submittedName>
</protein>
<dbReference type="CDD" id="cd02513">
    <property type="entry name" value="CMP-NeuAc_Synthase"/>
    <property type="match status" value="1"/>
</dbReference>
<keyword evidence="1" id="KW-0808">Transferase</keyword>
<name>A0A0S2TBY0_9GAMM</name>
<evidence type="ECO:0000313" key="2">
    <source>
        <dbReference type="Proteomes" id="UP000055136"/>
    </source>
</evidence>
<dbReference type="InterPro" id="IPR003329">
    <property type="entry name" value="Cytidylyl_trans"/>
</dbReference>